<dbReference type="Pfam" id="PF01168">
    <property type="entry name" value="Ala_racemase_N"/>
    <property type="match status" value="1"/>
</dbReference>
<gene>
    <name evidence="5" type="primary">Plpbp</name>
    <name evidence="5" type="ORF">ACRARU_R11253</name>
</gene>
<name>A0A7K7PUX1_ACRAR</name>
<dbReference type="PANTHER" id="PTHR10146:SF14">
    <property type="entry name" value="PYRIDOXAL PHOSPHATE HOMEOSTASIS PROTEIN"/>
    <property type="match status" value="1"/>
</dbReference>
<feature type="compositionally biased region" description="Polar residues" evidence="3">
    <location>
        <begin position="159"/>
        <end position="171"/>
    </location>
</feature>
<dbReference type="GO" id="GO:0030170">
    <property type="term" value="F:pyridoxal phosphate binding"/>
    <property type="evidence" value="ECO:0007669"/>
    <property type="project" value="InterPro"/>
</dbReference>
<dbReference type="PANTHER" id="PTHR10146">
    <property type="entry name" value="PROLINE SYNTHETASE CO-TRANSCRIBED BACTERIAL HOMOLOG PROTEIN"/>
    <property type="match status" value="1"/>
</dbReference>
<dbReference type="AlphaFoldDB" id="A0A7K7PUX1"/>
<dbReference type="SUPFAM" id="SSF51419">
    <property type="entry name" value="PLP-binding barrel"/>
    <property type="match status" value="1"/>
</dbReference>
<dbReference type="InterPro" id="IPR001608">
    <property type="entry name" value="Ala_racemase_N"/>
</dbReference>
<evidence type="ECO:0000256" key="1">
    <source>
        <dbReference type="ARBA" id="ARBA00022898"/>
    </source>
</evidence>
<proteinExistence type="inferred from homology"/>
<dbReference type="Gene3D" id="3.20.20.10">
    <property type="entry name" value="Alanine racemase"/>
    <property type="match status" value="1"/>
</dbReference>
<protein>
    <submittedName>
        <fullName evidence="5">PLPHP protein</fullName>
    </submittedName>
</protein>
<dbReference type="Proteomes" id="UP000549775">
    <property type="component" value="Unassembled WGS sequence"/>
</dbReference>
<feature type="non-terminal residue" evidence="5">
    <location>
        <position position="1"/>
    </location>
</feature>
<feature type="domain" description="Alanine racemase N-terminal" evidence="4">
    <location>
        <begin position="9"/>
        <end position="144"/>
    </location>
</feature>
<dbReference type="EMBL" id="VZST01002958">
    <property type="protein sequence ID" value="NWZ71407.1"/>
    <property type="molecule type" value="Genomic_DNA"/>
</dbReference>
<dbReference type="OrthoDB" id="10264196at2759"/>
<keyword evidence="1" id="KW-0663">Pyridoxal phosphate</keyword>
<comment type="caution">
    <text evidence="5">The sequence shown here is derived from an EMBL/GenBank/DDBJ whole genome shotgun (WGS) entry which is preliminary data.</text>
</comment>
<comment type="similarity">
    <text evidence="2">Belongs to the pyridoxal phosphate-binding protein YggS/PROSC family.</text>
</comment>
<sequence>AVPNLFMLETVDSVKLADRVNSSWQKKGSSQKLKVMVQVNTSGEDSKHGLPPGDTTAAVEHVIKKCPSLEFVGLMTIGSIGHDLSKGPNPDFQVLLSLRQEVCEKLNLPLDKVELSMGMSTDFQHAIEVGSTNVRIGSTIFGERDYSNKAMGGKAPAGSQGQTEAVTVQGH</sequence>
<accession>A0A7K7PUX1</accession>
<evidence type="ECO:0000313" key="6">
    <source>
        <dbReference type="Proteomes" id="UP000549775"/>
    </source>
</evidence>
<dbReference type="InterPro" id="IPR011078">
    <property type="entry name" value="PyrdxlP_homeostasis"/>
</dbReference>
<feature type="region of interest" description="Disordered" evidence="3">
    <location>
        <begin position="150"/>
        <end position="171"/>
    </location>
</feature>
<evidence type="ECO:0000256" key="3">
    <source>
        <dbReference type="SAM" id="MobiDB-lite"/>
    </source>
</evidence>
<dbReference type="InterPro" id="IPR029066">
    <property type="entry name" value="PLP-binding_barrel"/>
</dbReference>
<evidence type="ECO:0000256" key="2">
    <source>
        <dbReference type="RuleBase" id="RU004514"/>
    </source>
</evidence>
<evidence type="ECO:0000259" key="4">
    <source>
        <dbReference type="Pfam" id="PF01168"/>
    </source>
</evidence>
<organism evidence="5 6">
    <name type="scientific">Acrocephalus arundinaceus</name>
    <name type="common">Great reed-warbler</name>
    <dbReference type="NCBI Taxonomy" id="39621"/>
    <lineage>
        <taxon>Eukaryota</taxon>
        <taxon>Metazoa</taxon>
        <taxon>Chordata</taxon>
        <taxon>Craniata</taxon>
        <taxon>Vertebrata</taxon>
        <taxon>Euteleostomi</taxon>
        <taxon>Archelosauria</taxon>
        <taxon>Archosauria</taxon>
        <taxon>Dinosauria</taxon>
        <taxon>Saurischia</taxon>
        <taxon>Theropoda</taxon>
        <taxon>Coelurosauria</taxon>
        <taxon>Aves</taxon>
        <taxon>Neognathae</taxon>
        <taxon>Neoaves</taxon>
        <taxon>Telluraves</taxon>
        <taxon>Australaves</taxon>
        <taxon>Passeriformes</taxon>
        <taxon>Sylvioidea</taxon>
        <taxon>Sylviidae</taxon>
        <taxon>Acrocephalinae</taxon>
        <taxon>Acrocephalus</taxon>
    </lineage>
</organism>
<feature type="non-terminal residue" evidence="5">
    <location>
        <position position="171"/>
    </location>
</feature>
<evidence type="ECO:0000313" key="5">
    <source>
        <dbReference type="EMBL" id="NWZ71407.1"/>
    </source>
</evidence>
<keyword evidence="6" id="KW-1185">Reference proteome</keyword>
<dbReference type="NCBIfam" id="TIGR00044">
    <property type="entry name" value="YggS family pyridoxal phosphate-dependent enzyme"/>
    <property type="match status" value="1"/>
</dbReference>
<reference evidence="5 6" key="1">
    <citation type="submission" date="2019-09" db="EMBL/GenBank/DDBJ databases">
        <title>Bird 10,000 Genomes (B10K) Project - Family phase.</title>
        <authorList>
            <person name="Zhang G."/>
        </authorList>
    </citation>
    <scope>NUCLEOTIDE SEQUENCE [LARGE SCALE GENOMIC DNA]</scope>
    <source>
        <strain evidence="5">OUT-0054</strain>
        <tissue evidence="5">Blood</tissue>
    </source>
</reference>